<proteinExistence type="inferred from homology"/>
<comment type="catalytic activity">
    <reaction evidence="10">
        <text>1D-myo-inositol 1,2,5,6-tetrakisphosphate + H2O = 1D-myo-inositol 1,2,6-trisphosphate + phosphate</text>
        <dbReference type="Rhea" id="RHEA:77119"/>
        <dbReference type="ChEBI" id="CHEBI:15377"/>
        <dbReference type="ChEBI" id="CHEBI:43474"/>
        <dbReference type="ChEBI" id="CHEBI:195535"/>
        <dbReference type="ChEBI" id="CHEBI:195537"/>
        <dbReference type="EC" id="3.1.3.62"/>
    </reaction>
    <physiologicalReaction direction="left-to-right" evidence="10">
        <dbReference type="Rhea" id="RHEA:77120"/>
    </physiologicalReaction>
</comment>
<keyword evidence="8" id="KW-0472">Membrane</keyword>
<evidence type="ECO:0000256" key="10">
    <source>
        <dbReference type="ARBA" id="ARBA00043668"/>
    </source>
</evidence>
<evidence type="ECO:0000256" key="11">
    <source>
        <dbReference type="ARBA" id="ARBA00043671"/>
    </source>
</evidence>
<evidence type="ECO:0000256" key="5">
    <source>
        <dbReference type="ARBA" id="ARBA00018097"/>
    </source>
</evidence>
<comment type="subcellular location">
    <subcellularLocation>
        <location evidence="1">Membrane</location>
    </subcellularLocation>
</comment>
<evidence type="ECO:0000256" key="12">
    <source>
        <dbReference type="ARBA" id="ARBA00043691"/>
    </source>
</evidence>
<dbReference type="GO" id="GO:0052745">
    <property type="term" value="F:inositol phosphate phosphatase activity"/>
    <property type="evidence" value="ECO:0007669"/>
    <property type="project" value="TreeGrafter"/>
</dbReference>
<evidence type="ECO:0000256" key="4">
    <source>
        <dbReference type="ARBA" id="ARBA00013040"/>
    </source>
</evidence>
<evidence type="ECO:0000313" key="14">
    <source>
        <dbReference type="EMBL" id="ROT84250.1"/>
    </source>
</evidence>
<accession>A0A3R7Q2F0</accession>
<keyword evidence="15" id="KW-1185">Reference proteome</keyword>
<dbReference type="PANTHER" id="PTHR20963">
    <property type="entry name" value="MULTIPLE INOSITOL POLYPHOSPHATE PHOSPHATASE-RELATED"/>
    <property type="match status" value="1"/>
</dbReference>
<dbReference type="Gene3D" id="3.40.50.1240">
    <property type="entry name" value="Phosphoglycerate mutase-like"/>
    <property type="match status" value="1"/>
</dbReference>
<protein>
    <recommendedName>
        <fullName evidence="5">Multiple inositol polyphosphate phosphatase 1</fullName>
        <ecNumber evidence="4">3.1.3.62</ecNumber>
        <ecNumber evidence="3">3.1.3.80</ecNumber>
    </recommendedName>
    <alternativeName>
        <fullName evidence="9">2,3-bisphosphoglycerate 3-phosphatase</fullName>
    </alternativeName>
</protein>
<sequence>MVAFAPSRQTYESAVTFLEALYGRRWGHVGLPVKGSQTLQYYDYCKNYINKVVALNKNRKPFHIFTQGKYLEAVMDRVSKRSGIQITLTKLRSMYNACRYQKAWHPQKTPPWCVVFTPNDLRVLEYWEDLRVYHDQGYAHPINYKQACILGQDVFLHFRNRIEKDITDTDSTTYFVNLEAFVPFLALLGLFKDAEPLTSDEVNMGREWKTSKFAGYGSNLGFLLSSCGNDSSSWWVTALLNEEKYHLPGCETSMGCPWDKFVSSFAFVEDCNFTHLCGRYSDKLWRSQHWRLSYVMHNWM</sequence>
<comment type="catalytic activity">
    <reaction evidence="11">
        <text>1D-myo-inositol 1,2,4,5,6-pentakisphosphate + H2O = 1D-myo-inositol 1,2,5,6-tetrakisphosphate + phosphate</text>
        <dbReference type="Rhea" id="RHEA:77115"/>
        <dbReference type="ChEBI" id="CHEBI:15377"/>
        <dbReference type="ChEBI" id="CHEBI:43474"/>
        <dbReference type="ChEBI" id="CHEBI:57798"/>
        <dbReference type="ChEBI" id="CHEBI:195535"/>
        <dbReference type="EC" id="3.1.3.62"/>
    </reaction>
    <physiologicalReaction direction="left-to-right" evidence="11">
        <dbReference type="Rhea" id="RHEA:77116"/>
    </physiologicalReaction>
</comment>
<dbReference type="EMBL" id="QCYY01000575">
    <property type="protein sequence ID" value="ROT84250.1"/>
    <property type="molecule type" value="Genomic_DNA"/>
</dbReference>
<evidence type="ECO:0000256" key="13">
    <source>
        <dbReference type="ARBA" id="ARBA00043832"/>
    </source>
</evidence>
<dbReference type="Proteomes" id="UP000283509">
    <property type="component" value="Unassembled WGS sequence"/>
</dbReference>
<dbReference type="EC" id="3.1.3.80" evidence="3"/>
<dbReference type="EC" id="3.1.3.62" evidence="4"/>
<comment type="similarity">
    <text evidence="2">Belongs to the histidine acid phosphatase family. MINPP1 subfamily.</text>
</comment>
<gene>
    <name evidence="14" type="ORF">C7M84_022567</name>
</gene>
<dbReference type="STRING" id="6689.A0A3R7Q2F0"/>
<evidence type="ECO:0000256" key="8">
    <source>
        <dbReference type="ARBA" id="ARBA00023136"/>
    </source>
</evidence>
<comment type="caution">
    <text evidence="14">The sequence shown here is derived from an EMBL/GenBank/DDBJ whole genome shotgun (WGS) entry which is preliminary data.</text>
</comment>
<dbReference type="CDD" id="cd07061">
    <property type="entry name" value="HP_HAP_like"/>
    <property type="match status" value="1"/>
</dbReference>
<dbReference type="GO" id="GO:0034417">
    <property type="term" value="F:bisphosphoglycerate 3-phosphatase activity"/>
    <property type="evidence" value="ECO:0007669"/>
    <property type="project" value="UniProtKB-EC"/>
</dbReference>
<evidence type="ECO:0000256" key="6">
    <source>
        <dbReference type="ARBA" id="ARBA00022729"/>
    </source>
</evidence>
<keyword evidence="6" id="KW-0732">Signal</keyword>
<dbReference type="GO" id="GO:0003993">
    <property type="term" value="F:acid phosphatase activity"/>
    <property type="evidence" value="ECO:0007669"/>
    <property type="project" value="TreeGrafter"/>
</dbReference>
<evidence type="ECO:0000256" key="9">
    <source>
        <dbReference type="ARBA" id="ARBA00031642"/>
    </source>
</evidence>
<evidence type="ECO:0000256" key="7">
    <source>
        <dbReference type="ARBA" id="ARBA00022801"/>
    </source>
</evidence>
<dbReference type="OrthoDB" id="6509975at2759"/>
<comment type="catalytic activity">
    <reaction evidence="13">
        <text>(2R)-2,3-bisphosphoglycerate + H2O = (2R)-2-phosphoglycerate + phosphate</text>
        <dbReference type="Rhea" id="RHEA:27381"/>
        <dbReference type="ChEBI" id="CHEBI:15377"/>
        <dbReference type="ChEBI" id="CHEBI:43474"/>
        <dbReference type="ChEBI" id="CHEBI:58248"/>
        <dbReference type="ChEBI" id="CHEBI:58289"/>
        <dbReference type="EC" id="3.1.3.80"/>
    </reaction>
    <physiologicalReaction direction="left-to-right" evidence="13">
        <dbReference type="Rhea" id="RHEA:27382"/>
    </physiologicalReaction>
</comment>
<dbReference type="SUPFAM" id="SSF53254">
    <property type="entry name" value="Phosphoglycerate mutase-like"/>
    <property type="match status" value="1"/>
</dbReference>
<evidence type="ECO:0000256" key="1">
    <source>
        <dbReference type="ARBA" id="ARBA00004370"/>
    </source>
</evidence>
<dbReference type="PANTHER" id="PTHR20963:SF8">
    <property type="entry name" value="MULTIPLE INOSITOL POLYPHOSPHATE PHOSPHATASE 1"/>
    <property type="match status" value="1"/>
</dbReference>
<dbReference type="InterPro" id="IPR029033">
    <property type="entry name" value="His_PPase_superfam"/>
</dbReference>
<dbReference type="GO" id="GO:0016020">
    <property type="term" value="C:membrane"/>
    <property type="evidence" value="ECO:0007669"/>
    <property type="project" value="UniProtKB-SubCell"/>
</dbReference>
<evidence type="ECO:0000256" key="2">
    <source>
        <dbReference type="ARBA" id="ARBA00008422"/>
    </source>
</evidence>
<reference evidence="14 15" key="1">
    <citation type="submission" date="2018-04" db="EMBL/GenBank/DDBJ databases">
        <authorList>
            <person name="Zhang X."/>
            <person name="Yuan J."/>
            <person name="Li F."/>
            <person name="Xiang J."/>
        </authorList>
    </citation>
    <scope>NUCLEOTIDE SEQUENCE [LARGE SCALE GENOMIC DNA]</scope>
    <source>
        <tissue evidence="14">Muscle</tissue>
    </source>
</reference>
<reference evidence="14 15" key="2">
    <citation type="submission" date="2019-01" db="EMBL/GenBank/DDBJ databases">
        <title>The decoding of complex shrimp genome reveals the adaptation for benthos swimmer, frequently molting mechanism and breeding impact on genome.</title>
        <authorList>
            <person name="Sun Y."/>
            <person name="Gao Y."/>
            <person name="Yu Y."/>
        </authorList>
    </citation>
    <scope>NUCLEOTIDE SEQUENCE [LARGE SCALE GENOMIC DNA]</scope>
    <source>
        <tissue evidence="14">Muscle</tissue>
    </source>
</reference>
<name>A0A3R7Q2F0_PENVA</name>
<evidence type="ECO:0000256" key="3">
    <source>
        <dbReference type="ARBA" id="ARBA00012976"/>
    </source>
</evidence>
<comment type="catalytic activity">
    <reaction evidence="12">
        <text>1D-myo-inositol hexakisphosphate + H2O = 1D-myo-inositol 1,2,4,5,6-pentakisphosphate + phosphate</text>
        <dbReference type="Rhea" id="RHEA:16989"/>
        <dbReference type="ChEBI" id="CHEBI:15377"/>
        <dbReference type="ChEBI" id="CHEBI:43474"/>
        <dbReference type="ChEBI" id="CHEBI:57798"/>
        <dbReference type="ChEBI" id="CHEBI:58130"/>
        <dbReference type="EC" id="3.1.3.62"/>
    </reaction>
    <physiologicalReaction direction="left-to-right" evidence="12">
        <dbReference type="Rhea" id="RHEA:16990"/>
    </physiologicalReaction>
</comment>
<dbReference type="InterPro" id="IPR000560">
    <property type="entry name" value="His_Pase_clade-2"/>
</dbReference>
<dbReference type="Pfam" id="PF00328">
    <property type="entry name" value="His_Phos_2"/>
    <property type="match status" value="1"/>
</dbReference>
<keyword evidence="7" id="KW-0378">Hydrolase</keyword>
<dbReference type="AlphaFoldDB" id="A0A3R7Q2F0"/>
<organism evidence="14 15">
    <name type="scientific">Penaeus vannamei</name>
    <name type="common">Whiteleg shrimp</name>
    <name type="synonym">Litopenaeus vannamei</name>
    <dbReference type="NCBI Taxonomy" id="6689"/>
    <lineage>
        <taxon>Eukaryota</taxon>
        <taxon>Metazoa</taxon>
        <taxon>Ecdysozoa</taxon>
        <taxon>Arthropoda</taxon>
        <taxon>Crustacea</taxon>
        <taxon>Multicrustacea</taxon>
        <taxon>Malacostraca</taxon>
        <taxon>Eumalacostraca</taxon>
        <taxon>Eucarida</taxon>
        <taxon>Decapoda</taxon>
        <taxon>Dendrobranchiata</taxon>
        <taxon>Penaeoidea</taxon>
        <taxon>Penaeidae</taxon>
        <taxon>Penaeus</taxon>
    </lineage>
</organism>
<evidence type="ECO:0000313" key="15">
    <source>
        <dbReference type="Proteomes" id="UP000283509"/>
    </source>
</evidence>